<proteinExistence type="predicted"/>
<accession>A0A0N0I9A2</accession>
<dbReference type="PROSITE" id="PS00304">
    <property type="entry name" value="SASP_1"/>
    <property type="match status" value="1"/>
</dbReference>
<dbReference type="InterPro" id="IPR018126">
    <property type="entry name" value="SASP_alpha/beta-type_CS"/>
</dbReference>
<dbReference type="Proteomes" id="UP000053226">
    <property type="component" value="Unassembled WGS sequence"/>
</dbReference>
<name>A0A0N0I9A2_9GAMM</name>
<evidence type="ECO:0000313" key="1">
    <source>
        <dbReference type="EMBL" id="KPD01992.1"/>
    </source>
</evidence>
<dbReference type="GO" id="GO:0006265">
    <property type="term" value="P:DNA topological change"/>
    <property type="evidence" value="ECO:0007669"/>
    <property type="project" value="InterPro"/>
</dbReference>
<dbReference type="AlphaFoldDB" id="A0A0N0I9A2"/>
<evidence type="ECO:0000313" key="2">
    <source>
        <dbReference type="Proteomes" id="UP000053226"/>
    </source>
</evidence>
<dbReference type="EMBL" id="LGAA01000026">
    <property type="protein sequence ID" value="KPD01992.1"/>
    <property type="molecule type" value="Genomic_DNA"/>
</dbReference>
<protein>
    <submittedName>
        <fullName evidence="1">Uncharacterized protein</fullName>
    </submittedName>
</protein>
<reference evidence="1 2" key="1">
    <citation type="submission" date="2015-07" db="EMBL/GenBank/DDBJ databases">
        <title>ATOL: Assembling a taxonomically balanced genome-scale reconstruction of the evolutionary history of the Enterobacteriaceae.</title>
        <authorList>
            <person name="Plunkett G.III."/>
            <person name="Neeno-Eckwall E.C."/>
            <person name="Glasner J.D."/>
            <person name="Perna N.T."/>
        </authorList>
    </citation>
    <scope>NUCLEOTIDE SEQUENCE [LARGE SCALE GENOMIC DNA]</scope>
    <source>
        <strain evidence="1 2">ATCC 35017</strain>
    </source>
</reference>
<comment type="caution">
    <text evidence="1">The sequence shown here is derived from an EMBL/GenBank/DDBJ whole genome shotgun (WGS) entry which is preliminary data.</text>
</comment>
<organism evidence="1 2">
    <name type="scientific">Moellerella wisconsensis ATCC 35017</name>
    <dbReference type="NCBI Taxonomy" id="1354267"/>
    <lineage>
        <taxon>Bacteria</taxon>
        <taxon>Pseudomonadati</taxon>
        <taxon>Pseudomonadota</taxon>
        <taxon>Gammaproteobacteria</taxon>
        <taxon>Enterobacterales</taxon>
        <taxon>Morganellaceae</taxon>
        <taxon>Moellerella</taxon>
    </lineage>
</organism>
<sequence length="92" mass="10473">MSIDYEPKLIVGTDMEKVTIDEEAIDELLNDDYTQHGSYFSGRFSFIGKEVSVEEINDPNFMLKYLSLKHEVAKELGVTPDDITLRNGVLIM</sequence>
<dbReference type="RefSeq" id="WP_053908930.1">
    <property type="nucleotide sequence ID" value="NZ_CAWMUS010000026.1"/>
</dbReference>
<keyword evidence="2" id="KW-1185">Reference proteome</keyword>
<dbReference type="GO" id="GO:0003690">
    <property type="term" value="F:double-stranded DNA binding"/>
    <property type="evidence" value="ECO:0007669"/>
    <property type="project" value="InterPro"/>
</dbReference>
<gene>
    <name evidence="1" type="ORF">M992_2535</name>
</gene>